<dbReference type="Proteomes" id="UP001209701">
    <property type="component" value="Unassembled WGS sequence"/>
</dbReference>
<evidence type="ECO:0000256" key="1">
    <source>
        <dbReference type="SAM" id="SignalP"/>
    </source>
</evidence>
<organism evidence="2 3">
    <name type="scientific">Roseateles oligotrophus</name>
    <dbReference type="NCBI Taxonomy" id="1769250"/>
    <lineage>
        <taxon>Bacteria</taxon>
        <taxon>Pseudomonadati</taxon>
        <taxon>Pseudomonadota</taxon>
        <taxon>Betaproteobacteria</taxon>
        <taxon>Burkholderiales</taxon>
        <taxon>Sphaerotilaceae</taxon>
        <taxon>Roseateles</taxon>
    </lineage>
</organism>
<reference evidence="2 3" key="1">
    <citation type="submission" date="2021-11" db="EMBL/GenBank/DDBJ databases">
        <authorList>
            <person name="Liang Q."/>
            <person name="Mou H."/>
            <person name="Liu Z."/>
        </authorList>
    </citation>
    <scope>NUCLEOTIDE SEQUENCE [LARGE SCALE GENOMIC DNA]</scope>
    <source>
        <strain evidence="2 3">CHU3</strain>
    </source>
</reference>
<keyword evidence="3" id="KW-1185">Reference proteome</keyword>
<evidence type="ECO:0000313" key="3">
    <source>
        <dbReference type="Proteomes" id="UP001209701"/>
    </source>
</evidence>
<evidence type="ECO:0008006" key="4">
    <source>
        <dbReference type="Google" id="ProtNLM"/>
    </source>
</evidence>
<feature type="signal peptide" evidence="1">
    <location>
        <begin position="1"/>
        <end position="25"/>
    </location>
</feature>
<feature type="chain" id="PRO_5045524685" description="Cytoplasmic protein" evidence="1">
    <location>
        <begin position="26"/>
        <end position="130"/>
    </location>
</feature>
<dbReference type="RefSeq" id="WP_263570958.1">
    <property type="nucleotide sequence ID" value="NZ_JAJIRN010000004.1"/>
</dbReference>
<comment type="caution">
    <text evidence="2">The sequence shown here is derived from an EMBL/GenBank/DDBJ whole genome shotgun (WGS) entry which is preliminary data.</text>
</comment>
<gene>
    <name evidence="2" type="ORF">LNV07_09635</name>
</gene>
<keyword evidence="1" id="KW-0732">Signal</keyword>
<sequence length="130" mass="14121">MKKLAQLAALAAAFGGGAFVNWTLAQVPASEDPLTVAPAHYKVRFENDRVRVLEGFDAPGEKIAMHGHPDTLMVALSSFKRKLTLGSGRVIETESKPGDVRWMSSQSHAGENIGSTETRALFIEFKPQAR</sequence>
<dbReference type="InterPro" id="IPR014710">
    <property type="entry name" value="RmlC-like_jellyroll"/>
</dbReference>
<dbReference type="Gene3D" id="2.60.120.10">
    <property type="entry name" value="Jelly Rolls"/>
    <property type="match status" value="1"/>
</dbReference>
<protein>
    <recommendedName>
        <fullName evidence="4">Cytoplasmic protein</fullName>
    </recommendedName>
</protein>
<evidence type="ECO:0000313" key="2">
    <source>
        <dbReference type="EMBL" id="MCV2368354.1"/>
    </source>
</evidence>
<dbReference type="EMBL" id="JAJIRN010000004">
    <property type="protein sequence ID" value="MCV2368354.1"/>
    <property type="molecule type" value="Genomic_DNA"/>
</dbReference>
<proteinExistence type="predicted"/>
<name>A0ABT2YE82_9BURK</name>
<accession>A0ABT2YE82</accession>